<proteinExistence type="predicted"/>
<dbReference type="Proteomes" id="UP001310594">
    <property type="component" value="Unassembled WGS sequence"/>
</dbReference>
<dbReference type="EMBL" id="JAVRQU010000017">
    <property type="protein sequence ID" value="KAK5693677.1"/>
    <property type="molecule type" value="Genomic_DNA"/>
</dbReference>
<evidence type="ECO:0000256" key="1">
    <source>
        <dbReference type="SAM" id="MobiDB-lite"/>
    </source>
</evidence>
<evidence type="ECO:0000313" key="2">
    <source>
        <dbReference type="EMBL" id="KAK5693677.1"/>
    </source>
</evidence>
<feature type="region of interest" description="Disordered" evidence="1">
    <location>
        <begin position="120"/>
        <end position="155"/>
    </location>
</feature>
<reference evidence="2" key="1">
    <citation type="submission" date="2023-08" db="EMBL/GenBank/DDBJ databases">
        <title>Black Yeasts Isolated from many extreme environments.</title>
        <authorList>
            <person name="Coleine C."/>
            <person name="Stajich J.E."/>
            <person name="Selbmann L."/>
        </authorList>
    </citation>
    <scope>NUCLEOTIDE SEQUENCE</scope>
    <source>
        <strain evidence="2">CCFEE 5810</strain>
    </source>
</reference>
<name>A0AAN7ZWX5_9PEZI</name>
<dbReference type="AlphaFoldDB" id="A0AAN7ZWX5"/>
<organism evidence="2 3">
    <name type="scientific">Elasticomyces elasticus</name>
    <dbReference type="NCBI Taxonomy" id="574655"/>
    <lineage>
        <taxon>Eukaryota</taxon>
        <taxon>Fungi</taxon>
        <taxon>Dikarya</taxon>
        <taxon>Ascomycota</taxon>
        <taxon>Pezizomycotina</taxon>
        <taxon>Dothideomycetes</taxon>
        <taxon>Dothideomycetidae</taxon>
        <taxon>Mycosphaerellales</taxon>
        <taxon>Teratosphaeriaceae</taxon>
        <taxon>Elasticomyces</taxon>
    </lineage>
</organism>
<protein>
    <submittedName>
        <fullName evidence="2">Uncharacterized protein</fullName>
    </submittedName>
</protein>
<accession>A0AAN7ZWX5</accession>
<sequence>MADATDPRTPLNSFFVAEYTELQALYDAVDTDEEWTTLSGRLDAALANHALPRYFRASYEVIRAFTSPTPANNIHRAECWIQNMQEMGEAAGHQPKKVQESLQDLTGMVAFAKENLLESEGGQPVVVAERAATEDESGGASTEDQSGGAEGTGEQ</sequence>
<evidence type="ECO:0000313" key="3">
    <source>
        <dbReference type="Proteomes" id="UP001310594"/>
    </source>
</evidence>
<comment type="caution">
    <text evidence="2">The sequence shown here is derived from an EMBL/GenBank/DDBJ whole genome shotgun (WGS) entry which is preliminary data.</text>
</comment>
<gene>
    <name evidence="2" type="ORF">LTR97_010246</name>
</gene>